<keyword evidence="2" id="KW-1185">Reference proteome</keyword>
<proteinExistence type="predicted"/>
<dbReference type="EMBL" id="JAUZEE010000005">
    <property type="protein sequence ID" value="MDP4301104.1"/>
    <property type="molecule type" value="Genomic_DNA"/>
</dbReference>
<reference evidence="1 2" key="1">
    <citation type="submission" date="2023-08" db="EMBL/GenBank/DDBJ databases">
        <authorList>
            <person name="Roldan D.M."/>
            <person name="Menes R.J."/>
        </authorList>
    </citation>
    <scope>NUCLEOTIDE SEQUENCE [LARGE SCALE GENOMIC DNA]</scope>
    <source>
        <strain evidence="1 2">CCM 2812</strain>
    </source>
</reference>
<organism evidence="1 2">
    <name type="scientific">Leptothrix discophora</name>
    <dbReference type="NCBI Taxonomy" id="89"/>
    <lineage>
        <taxon>Bacteria</taxon>
        <taxon>Pseudomonadati</taxon>
        <taxon>Pseudomonadota</taxon>
        <taxon>Betaproteobacteria</taxon>
        <taxon>Burkholderiales</taxon>
        <taxon>Sphaerotilaceae</taxon>
        <taxon>Leptothrix</taxon>
    </lineage>
</organism>
<comment type="caution">
    <text evidence="1">The sequence shown here is derived from an EMBL/GenBank/DDBJ whole genome shotgun (WGS) entry which is preliminary data.</text>
</comment>
<accession>A0ABT9G3N5</accession>
<evidence type="ECO:0000313" key="2">
    <source>
        <dbReference type="Proteomes" id="UP001235760"/>
    </source>
</evidence>
<sequence length="41" mass="4194">MKIIDIVCAIVLVSMSGALVGVDARDIVRQVAAIAPVTPST</sequence>
<dbReference type="RefSeq" id="WP_305749662.1">
    <property type="nucleotide sequence ID" value="NZ_JAUZEE010000005.1"/>
</dbReference>
<protein>
    <submittedName>
        <fullName evidence="1">Uncharacterized protein</fullName>
    </submittedName>
</protein>
<name>A0ABT9G3N5_LEPDI</name>
<gene>
    <name evidence="1" type="ORF">Q8X39_10695</name>
</gene>
<dbReference type="Proteomes" id="UP001235760">
    <property type="component" value="Unassembled WGS sequence"/>
</dbReference>
<evidence type="ECO:0000313" key="1">
    <source>
        <dbReference type="EMBL" id="MDP4301104.1"/>
    </source>
</evidence>